<dbReference type="EMBL" id="AY773337">
    <property type="protein sequence ID" value="AAV91793.1"/>
    <property type="molecule type" value="Genomic_DNA"/>
</dbReference>
<sequence length="110" mass="11411">MLNESGQDVAALKPVEHLALNQLVELSGGQFPNSALDHLVREANAGATDDAEGYDISTEGGPWEERITVGRFSGKTVIVTGAASGIGRATASRVAREGGKVIAVDITPPR</sequence>
<dbReference type="AlphaFoldDB" id="Q5MJX4"/>
<keyword evidence="2" id="KW-0560">Oxidoreductase</keyword>
<reference evidence="3" key="1">
    <citation type="journal article" date="2005" name="Mol. Biol. Evol.">
        <title>A functional screen identifies lateral transfer of beta-glucuronidase (gus) from bacteria to fungi.</title>
        <authorList>
            <person name="Wenzl P."/>
            <person name="Wong L."/>
            <person name="Kwang-won K."/>
            <person name="Jefferson R.A."/>
        </authorList>
    </citation>
    <scope>NUCLEOTIDE SEQUENCE</scope>
    <source>
        <strain evidence="3">RP40.7</strain>
    </source>
</reference>
<dbReference type="GO" id="GO:0016491">
    <property type="term" value="F:oxidoreductase activity"/>
    <property type="evidence" value="ECO:0007669"/>
    <property type="project" value="UniProtKB-KW"/>
</dbReference>
<dbReference type="SUPFAM" id="SSF51735">
    <property type="entry name" value="NAD(P)-binding Rossmann-fold domains"/>
    <property type="match status" value="1"/>
</dbReference>
<dbReference type="InterPro" id="IPR002347">
    <property type="entry name" value="SDR_fam"/>
</dbReference>
<dbReference type="InterPro" id="IPR036291">
    <property type="entry name" value="NAD(P)-bd_dom_sf"/>
</dbReference>
<accession>Q5MJX4</accession>
<evidence type="ECO:0000313" key="3">
    <source>
        <dbReference type="EMBL" id="AAV91793.1"/>
    </source>
</evidence>
<feature type="non-terminal residue" evidence="3">
    <location>
        <position position="110"/>
    </location>
</feature>
<evidence type="ECO:0000256" key="1">
    <source>
        <dbReference type="ARBA" id="ARBA00006484"/>
    </source>
</evidence>
<dbReference type="PANTHER" id="PTHR43477">
    <property type="entry name" value="DIHYDROANTICAPSIN 7-DEHYDROGENASE"/>
    <property type="match status" value="1"/>
</dbReference>
<comment type="similarity">
    <text evidence="1">Belongs to the short-chain dehydrogenases/reductases (SDR) family.</text>
</comment>
<organism evidence="3">
    <name type="scientific">Arthrobacter sp. RP40.7</name>
    <dbReference type="NCBI Taxonomy" id="303737"/>
    <lineage>
        <taxon>Bacteria</taxon>
        <taxon>Bacillati</taxon>
        <taxon>Actinomycetota</taxon>
        <taxon>Actinomycetes</taxon>
        <taxon>Micrococcales</taxon>
        <taxon>Micrococcaceae</taxon>
        <taxon>Arthrobacter</taxon>
    </lineage>
</organism>
<proteinExistence type="inferred from homology"/>
<dbReference type="Pfam" id="PF00106">
    <property type="entry name" value="adh_short"/>
    <property type="match status" value="1"/>
</dbReference>
<dbReference type="Gene3D" id="3.40.50.720">
    <property type="entry name" value="NAD(P)-binding Rossmann-like Domain"/>
    <property type="match status" value="1"/>
</dbReference>
<protein>
    <submittedName>
        <fullName evidence="3">Uncharacterized protein</fullName>
    </submittedName>
</protein>
<name>Q5MJX4_9MICC</name>
<dbReference type="InterPro" id="IPR051122">
    <property type="entry name" value="SDR_DHRS6-like"/>
</dbReference>
<dbReference type="PANTHER" id="PTHR43477:SF1">
    <property type="entry name" value="DIHYDROANTICAPSIN 7-DEHYDROGENASE"/>
    <property type="match status" value="1"/>
</dbReference>
<evidence type="ECO:0000256" key="2">
    <source>
        <dbReference type="ARBA" id="ARBA00023002"/>
    </source>
</evidence>